<dbReference type="GO" id="GO:0010333">
    <property type="term" value="F:terpene synthase activity"/>
    <property type="evidence" value="ECO:0007669"/>
    <property type="project" value="InterPro"/>
</dbReference>
<dbReference type="Gene3D" id="1.50.10.130">
    <property type="entry name" value="Terpene synthase, N-terminal domain"/>
    <property type="match status" value="1"/>
</dbReference>
<dbReference type="KEGG" id="dzi:111280288"/>
<dbReference type="Proteomes" id="UP000515121">
    <property type="component" value="Unplaced"/>
</dbReference>
<protein>
    <submittedName>
        <fullName evidence="2">(R)-limonene synthase 1, chloroplastic-like</fullName>
    </submittedName>
</protein>
<keyword evidence="1" id="KW-1185">Reference proteome</keyword>
<dbReference type="OrthoDB" id="1936865at2759"/>
<proteinExistence type="predicted"/>
<accession>A0A6P5X6F8</accession>
<sequence length="141" mass="16338">MGGSENDYIRQVEKLKGKVKMMLTNIVEGLLDQLELIDRQLAEAWSIYKNTTALEFRLLREHGHHFLQSVRNKWFCSSVDVSILEENIKKITGHLIAIQTSLFVTNRINQKELEFLESNPDILYWSSLIFRPQDDLGTSSV</sequence>
<dbReference type="AlphaFoldDB" id="A0A6P5X6F8"/>
<organism evidence="1 2">
    <name type="scientific">Durio zibethinus</name>
    <name type="common">Durian</name>
    <dbReference type="NCBI Taxonomy" id="66656"/>
    <lineage>
        <taxon>Eukaryota</taxon>
        <taxon>Viridiplantae</taxon>
        <taxon>Streptophyta</taxon>
        <taxon>Embryophyta</taxon>
        <taxon>Tracheophyta</taxon>
        <taxon>Spermatophyta</taxon>
        <taxon>Magnoliopsida</taxon>
        <taxon>eudicotyledons</taxon>
        <taxon>Gunneridae</taxon>
        <taxon>Pentapetalae</taxon>
        <taxon>rosids</taxon>
        <taxon>malvids</taxon>
        <taxon>Malvales</taxon>
        <taxon>Malvaceae</taxon>
        <taxon>Helicteroideae</taxon>
        <taxon>Durio</taxon>
    </lineage>
</organism>
<evidence type="ECO:0000313" key="1">
    <source>
        <dbReference type="Proteomes" id="UP000515121"/>
    </source>
</evidence>
<dbReference type="SUPFAM" id="SSF48239">
    <property type="entry name" value="Terpenoid cyclases/Protein prenyltransferases"/>
    <property type="match status" value="1"/>
</dbReference>
<dbReference type="InterPro" id="IPR036965">
    <property type="entry name" value="Terpene_synth_N_sf"/>
</dbReference>
<reference evidence="2" key="1">
    <citation type="submission" date="2025-08" db="UniProtKB">
        <authorList>
            <consortium name="RefSeq"/>
        </authorList>
    </citation>
    <scope>IDENTIFICATION</scope>
    <source>
        <tissue evidence="2">Fruit stalk</tissue>
    </source>
</reference>
<evidence type="ECO:0000313" key="2">
    <source>
        <dbReference type="RefSeq" id="XP_022723232.1"/>
    </source>
</evidence>
<dbReference type="RefSeq" id="XP_022723232.1">
    <property type="nucleotide sequence ID" value="XM_022867497.1"/>
</dbReference>
<dbReference type="InterPro" id="IPR008930">
    <property type="entry name" value="Terpenoid_cyclase/PrenylTrfase"/>
</dbReference>
<name>A0A6P5X6F8_DURZI</name>
<gene>
    <name evidence="2" type="primary">LOC111280288</name>
</gene>
<dbReference type="GeneID" id="111280288"/>